<keyword evidence="3" id="KW-1185">Reference proteome</keyword>
<evidence type="ECO:0000313" key="2">
    <source>
        <dbReference type="EMBL" id="RJL33149.1"/>
    </source>
</evidence>
<keyword evidence="1" id="KW-0812">Transmembrane</keyword>
<dbReference type="OrthoDB" id="5192539at2"/>
<dbReference type="Proteomes" id="UP000265768">
    <property type="component" value="Unassembled WGS sequence"/>
</dbReference>
<feature type="transmembrane region" description="Helical" evidence="1">
    <location>
        <begin position="21"/>
        <end position="52"/>
    </location>
</feature>
<gene>
    <name evidence="2" type="ORF">D5H75_09875</name>
</gene>
<keyword evidence="1" id="KW-0472">Membrane</keyword>
<dbReference type="EMBL" id="QZEY01000003">
    <property type="protein sequence ID" value="RJL33149.1"/>
    <property type="molecule type" value="Genomic_DNA"/>
</dbReference>
<feature type="transmembrane region" description="Helical" evidence="1">
    <location>
        <begin position="86"/>
        <end position="110"/>
    </location>
</feature>
<dbReference type="AlphaFoldDB" id="A0A3A4AXK7"/>
<accession>A0A3A4AXK7</accession>
<comment type="caution">
    <text evidence="2">The sequence shown here is derived from an EMBL/GenBank/DDBJ whole genome shotgun (WGS) entry which is preliminary data.</text>
</comment>
<reference evidence="2 3" key="1">
    <citation type="submission" date="2018-09" db="EMBL/GenBank/DDBJ databases">
        <title>YIM 75507 draft genome.</title>
        <authorList>
            <person name="Tang S."/>
            <person name="Feng Y."/>
        </authorList>
    </citation>
    <scope>NUCLEOTIDE SEQUENCE [LARGE SCALE GENOMIC DNA]</scope>
    <source>
        <strain evidence="2 3">YIM 75507</strain>
    </source>
</reference>
<protein>
    <recommendedName>
        <fullName evidence="4">YggT family protein</fullName>
    </recommendedName>
</protein>
<proteinExistence type="predicted"/>
<evidence type="ECO:0008006" key="4">
    <source>
        <dbReference type="Google" id="ProtNLM"/>
    </source>
</evidence>
<name>A0A3A4AXK7_9ACTN</name>
<evidence type="ECO:0000256" key="1">
    <source>
        <dbReference type="SAM" id="Phobius"/>
    </source>
</evidence>
<dbReference type="RefSeq" id="WP_119926109.1">
    <property type="nucleotide sequence ID" value="NZ_QZEY01000003.1"/>
</dbReference>
<organism evidence="2 3">
    <name type="scientific">Bailinhaonella thermotolerans</name>
    <dbReference type="NCBI Taxonomy" id="1070861"/>
    <lineage>
        <taxon>Bacteria</taxon>
        <taxon>Bacillati</taxon>
        <taxon>Actinomycetota</taxon>
        <taxon>Actinomycetes</taxon>
        <taxon>Streptosporangiales</taxon>
        <taxon>Streptosporangiaceae</taxon>
        <taxon>Bailinhaonella</taxon>
    </lineage>
</organism>
<evidence type="ECO:0000313" key="3">
    <source>
        <dbReference type="Proteomes" id="UP000265768"/>
    </source>
</evidence>
<sequence length="117" mass="12281">MAEDRPKTEAKRRATPTRSAAARVANGVATAILIVARLAAAVLVVHVLFVVFSANRANRLVQVVGDLANSISLGLDDLFVLTDARIGVLVNFGLAALVWLVAGSILAGLVRRLAPSR</sequence>
<keyword evidence="1" id="KW-1133">Transmembrane helix</keyword>